<feature type="region of interest" description="Disordered" evidence="1">
    <location>
        <begin position="1"/>
        <end position="59"/>
    </location>
</feature>
<dbReference type="EMBL" id="CP058601">
    <property type="protein sequence ID" value="QLG47962.1"/>
    <property type="molecule type" value="Genomic_DNA"/>
</dbReference>
<feature type="compositionally biased region" description="Basic and acidic residues" evidence="1">
    <location>
        <begin position="120"/>
        <end position="130"/>
    </location>
</feature>
<evidence type="ECO:0000313" key="2">
    <source>
        <dbReference type="EMBL" id="QLG47962.1"/>
    </source>
</evidence>
<keyword evidence="3" id="KW-1185">Reference proteome</keyword>
<protein>
    <submittedName>
        <fullName evidence="2">Uncharacterized protein</fullName>
    </submittedName>
</protein>
<dbReference type="OrthoDB" id="188275at2157"/>
<feature type="compositionally biased region" description="Polar residues" evidence="1">
    <location>
        <begin position="1"/>
        <end position="10"/>
    </location>
</feature>
<name>A0A7D5KWS5_9EURY</name>
<dbReference type="AlphaFoldDB" id="A0A7D5KWS5"/>
<feature type="compositionally biased region" description="Polar residues" evidence="1">
    <location>
        <begin position="145"/>
        <end position="156"/>
    </location>
</feature>
<dbReference type="RefSeq" id="WP_179259704.1">
    <property type="nucleotide sequence ID" value="NZ_CP058601.1"/>
</dbReference>
<sequence>MTDSTTNNNPGDVAFDVGSSVDELFGESEAGDDPGAERRTPTEHRDTTTMGEDTDGVEDRTAAEVFDQLRADATETNGADDILAEESPEDIIASANEPEPEPKIADELLADDDELADLLLTERTKGEEFLWVKTDSSTTSSASSNGNRKSASNQHLSEARDRRRRPKDVEFDSDSPGKRNGGANAAKNSNSNTSNAEPDDASESDDEESSGLIGGIRSILSD</sequence>
<feature type="compositionally biased region" description="Low complexity" evidence="1">
    <location>
        <begin position="134"/>
        <end position="144"/>
    </location>
</feature>
<dbReference type="GeneID" id="56032314"/>
<feature type="compositionally biased region" description="Basic and acidic residues" evidence="1">
    <location>
        <begin position="35"/>
        <end position="47"/>
    </location>
</feature>
<feature type="compositionally biased region" description="Low complexity" evidence="1">
    <location>
        <begin position="181"/>
        <end position="196"/>
    </location>
</feature>
<feature type="compositionally biased region" description="Acidic residues" evidence="1">
    <location>
        <begin position="24"/>
        <end position="34"/>
    </location>
</feature>
<reference evidence="2 3" key="1">
    <citation type="submission" date="2020-07" db="EMBL/GenBank/DDBJ databases">
        <authorList>
            <person name="Cui H."/>
        </authorList>
    </citation>
    <scope>NUCLEOTIDE SEQUENCE [LARGE SCALE GENOMIC DNA]</scope>
    <source>
        <strain evidence="2 3">YPL8</strain>
    </source>
</reference>
<feature type="compositionally biased region" description="Acidic residues" evidence="1">
    <location>
        <begin position="197"/>
        <end position="209"/>
    </location>
</feature>
<proteinExistence type="predicted"/>
<evidence type="ECO:0000313" key="3">
    <source>
        <dbReference type="Proteomes" id="UP000509241"/>
    </source>
</evidence>
<dbReference type="KEGG" id="haly:HYG82_03445"/>
<evidence type="ECO:0000256" key="1">
    <source>
        <dbReference type="SAM" id="MobiDB-lite"/>
    </source>
</evidence>
<accession>A0A7D5KWS5</accession>
<feature type="region of interest" description="Disordered" evidence="1">
    <location>
        <begin position="71"/>
        <end position="103"/>
    </location>
</feature>
<organism evidence="2 3">
    <name type="scientific">Natrinema halophilum</name>
    <dbReference type="NCBI Taxonomy" id="1699371"/>
    <lineage>
        <taxon>Archaea</taxon>
        <taxon>Methanobacteriati</taxon>
        <taxon>Methanobacteriota</taxon>
        <taxon>Stenosarchaea group</taxon>
        <taxon>Halobacteria</taxon>
        <taxon>Halobacteriales</taxon>
        <taxon>Natrialbaceae</taxon>
        <taxon>Natrinema</taxon>
    </lineage>
</organism>
<gene>
    <name evidence="2" type="ORF">HYG82_03445</name>
</gene>
<feature type="region of interest" description="Disordered" evidence="1">
    <location>
        <begin position="120"/>
        <end position="222"/>
    </location>
</feature>
<dbReference type="Proteomes" id="UP000509241">
    <property type="component" value="Chromosome"/>
</dbReference>